<dbReference type="Proteomes" id="UP000656042">
    <property type="component" value="Unassembled WGS sequence"/>
</dbReference>
<dbReference type="Gene3D" id="3.30.450.20">
    <property type="entry name" value="PAS domain"/>
    <property type="match status" value="1"/>
</dbReference>
<dbReference type="InterPro" id="IPR013656">
    <property type="entry name" value="PAS_4"/>
</dbReference>
<dbReference type="Gene3D" id="3.30.70.270">
    <property type="match status" value="1"/>
</dbReference>
<feature type="domain" description="GGDEF" evidence="4">
    <location>
        <begin position="511"/>
        <end position="652"/>
    </location>
</feature>
<comment type="caution">
    <text evidence="5">The sequence shown here is derived from an EMBL/GenBank/DDBJ whole genome shotgun (WGS) entry which is preliminary data.</text>
</comment>
<evidence type="ECO:0000313" key="6">
    <source>
        <dbReference type="Proteomes" id="UP000656042"/>
    </source>
</evidence>
<dbReference type="InterPro" id="IPR052155">
    <property type="entry name" value="Biofilm_reg_signaling"/>
</dbReference>
<dbReference type="Pfam" id="PF08448">
    <property type="entry name" value="PAS_4"/>
    <property type="match status" value="1"/>
</dbReference>
<dbReference type="PANTHER" id="PTHR44757">
    <property type="entry name" value="DIGUANYLATE CYCLASE DGCP"/>
    <property type="match status" value="1"/>
</dbReference>
<dbReference type="EMBL" id="BMMX01000003">
    <property type="protein sequence ID" value="GGK80221.1"/>
    <property type="molecule type" value="Genomic_DNA"/>
</dbReference>
<dbReference type="SMART" id="SM00052">
    <property type="entry name" value="EAL"/>
    <property type="match status" value="1"/>
</dbReference>
<dbReference type="Pfam" id="PF00990">
    <property type="entry name" value="GGDEF"/>
    <property type="match status" value="1"/>
</dbReference>
<dbReference type="InterPro" id="IPR001633">
    <property type="entry name" value="EAL_dom"/>
</dbReference>
<dbReference type="SUPFAM" id="SSF55785">
    <property type="entry name" value="PYP-like sensor domain (PAS domain)"/>
    <property type="match status" value="1"/>
</dbReference>
<dbReference type="PROSITE" id="PS50887">
    <property type="entry name" value="GGDEF"/>
    <property type="match status" value="1"/>
</dbReference>
<keyword evidence="1" id="KW-0472">Membrane</keyword>
<dbReference type="InterPro" id="IPR000014">
    <property type="entry name" value="PAS"/>
</dbReference>
<keyword evidence="6" id="KW-1185">Reference proteome</keyword>
<dbReference type="CDD" id="cd01948">
    <property type="entry name" value="EAL"/>
    <property type="match status" value="1"/>
</dbReference>
<feature type="transmembrane region" description="Helical" evidence="1">
    <location>
        <begin position="145"/>
        <end position="164"/>
    </location>
</feature>
<dbReference type="CDD" id="cd00130">
    <property type="entry name" value="PAS"/>
    <property type="match status" value="1"/>
</dbReference>
<feature type="transmembrane region" description="Helical" evidence="1">
    <location>
        <begin position="48"/>
        <end position="65"/>
    </location>
</feature>
<dbReference type="PROSITE" id="PS50112">
    <property type="entry name" value="PAS"/>
    <property type="match status" value="1"/>
</dbReference>
<evidence type="ECO:0000313" key="5">
    <source>
        <dbReference type="EMBL" id="GGK80221.1"/>
    </source>
</evidence>
<protein>
    <recommendedName>
        <fullName evidence="7">PAS domain S-box-containing protein/diguanylate cyclase (GGDEF) domain-containing protein</fullName>
    </recommendedName>
</protein>
<dbReference type="InterPro" id="IPR000160">
    <property type="entry name" value="GGDEF_dom"/>
</dbReference>
<keyword evidence="1" id="KW-1133">Transmembrane helix</keyword>
<evidence type="ECO:0000256" key="1">
    <source>
        <dbReference type="SAM" id="Phobius"/>
    </source>
</evidence>
<accession>A0A8J3FLY6</accession>
<reference evidence="5" key="2">
    <citation type="submission" date="2020-09" db="EMBL/GenBank/DDBJ databases">
        <authorList>
            <person name="Sun Q."/>
            <person name="Zhou Y."/>
        </authorList>
    </citation>
    <scope>NUCLEOTIDE SEQUENCE</scope>
    <source>
        <strain evidence="5">CGMCC 4.7299</strain>
    </source>
</reference>
<dbReference type="InterPro" id="IPR035919">
    <property type="entry name" value="EAL_sf"/>
</dbReference>
<feature type="transmembrane region" description="Helical" evidence="1">
    <location>
        <begin position="282"/>
        <end position="303"/>
    </location>
</feature>
<name>A0A8J3FLY6_9ACTN</name>
<dbReference type="SUPFAM" id="SSF141868">
    <property type="entry name" value="EAL domain-like"/>
    <property type="match status" value="1"/>
</dbReference>
<reference evidence="5" key="1">
    <citation type="journal article" date="2014" name="Int. J. Syst. Evol. Microbiol.">
        <title>Complete genome sequence of Corynebacterium casei LMG S-19264T (=DSM 44701T), isolated from a smear-ripened cheese.</title>
        <authorList>
            <consortium name="US DOE Joint Genome Institute (JGI-PGF)"/>
            <person name="Walter F."/>
            <person name="Albersmeier A."/>
            <person name="Kalinowski J."/>
            <person name="Ruckert C."/>
        </authorList>
    </citation>
    <scope>NUCLEOTIDE SEQUENCE</scope>
    <source>
        <strain evidence="5">CGMCC 4.7299</strain>
    </source>
</reference>
<evidence type="ECO:0000259" key="3">
    <source>
        <dbReference type="PROSITE" id="PS50883"/>
    </source>
</evidence>
<dbReference type="AlphaFoldDB" id="A0A8J3FLY6"/>
<feature type="domain" description="EAL" evidence="3">
    <location>
        <begin position="661"/>
        <end position="916"/>
    </location>
</feature>
<gene>
    <name evidence="5" type="ORF">GCM10012284_12710</name>
</gene>
<feature type="transmembrane region" description="Helical" evidence="1">
    <location>
        <begin position="212"/>
        <end position="234"/>
    </location>
</feature>
<evidence type="ECO:0008006" key="7">
    <source>
        <dbReference type="Google" id="ProtNLM"/>
    </source>
</evidence>
<proteinExistence type="predicted"/>
<dbReference type="NCBIfam" id="TIGR00254">
    <property type="entry name" value="GGDEF"/>
    <property type="match status" value="1"/>
</dbReference>
<dbReference type="InterPro" id="IPR035965">
    <property type="entry name" value="PAS-like_dom_sf"/>
</dbReference>
<dbReference type="SMART" id="SM00267">
    <property type="entry name" value="GGDEF"/>
    <property type="match status" value="1"/>
</dbReference>
<feature type="transmembrane region" description="Helical" evidence="1">
    <location>
        <begin position="176"/>
        <end position="200"/>
    </location>
</feature>
<dbReference type="NCBIfam" id="TIGR00229">
    <property type="entry name" value="sensory_box"/>
    <property type="match status" value="1"/>
</dbReference>
<dbReference type="Pfam" id="PF00563">
    <property type="entry name" value="EAL"/>
    <property type="match status" value="1"/>
</dbReference>
<dbReference type="SUPFAM" id="SSF55073">
    <property type="entry name" value="Nucleotide cyclase"/>
    <property type="match status" value="1"/>
</dbReference>
<evidence type="ECO:0000259" key="4">
    <source>
        <dbReference type="PROSITE" id="PS50887"/>
    </source>
</evidence>
<dbReference type="PROSITE" id="PS50883">
    <property type="entry name" value="EAL"/>
    <property type="match status" value="1"/>
</dbReference>
<dbReference type="CDD" id="cd01949">
    <property type="entry name" value="GGDEF"/>
    <property type="match status" value="1"/>
</dbReference>
<feature type="domain" description="PAS" evidence="2">
    <location>
        <begin position="355"/>
        <end position="400"/>
    </location>
</feature>
<organism evidence="5 6">
    <name type="scientific">Mangrovihabitans endophyticus</name>
    <dbReference type="NCBI Taxonomy" id="1751298"/>
    <lineage>
        <taxon>Bacteria</taxon>
        <taxon>Bacillati</taxon>
        <taxon>Actinomycetota</taxon>
        <taxon>Actinomycetes</taxon>
        <taxon>Micromonosporales</taxon>
        <taxon>Micromonosporaceae</taxon>
        <taxon>Mangrovihabitans</taxon>
    </lineage>
</organism>
<sequence>MTVMARSRRVPRRPRAWVLWCLAVAAVTGSFAVVLSLGLGGPRVTQTVSNVGLALAPLAAAVACLGRARTIRGRIGLGWTFLGLGVLAWGLGGVCWWYLESVRGVQVPFPSVADVGYLGMVLLTPTGLLIVSGTRQRPAVLVRSLLDGLMIAVSLMLVAWIFVFGPLIEAGADTSLALAISLAYPLGDVVILTLVAYMLARHRRHGHARVPLVLVATGAIAFALSDMGYAYLTLTGAYESGGGTDVGWFAGFALILLAARSPRTTGTAERQSGTRAPESRPIGVLLPYVAVVGALGTSMVWLARNEQSSTFVTASRSVLILLIVGRQLLTLLENRDLTRGLEARVADRTAELSASERRFHALVQQSTDVVTVVGRDGYVLYQSESIKRVFGYHAPDVVGQHMNGFLDADSAHRLSGAMVELAATPHASTVVEALVRHGDGSWRQAEVTITNQLSDPNVGGLVLNTRDVSERKTLQERLVHEAYHDGLTQLANRARFVERTAEALHGLGPDDDVTVLFLDLDGFKEVNDSLGHLAGDQLLVQVADRLRAAVRAGDLVARFGGDEFAVLVPAPLRSVDPQAVARRIVTALERPFPLGGRDVHVPASIGIAAAMWLSDADSGADAEGAEQLMRNADLAMYRAKAAGGGRYTDFHPQMLAGLVNRLELEADLRLALERGEFEMHYQPTVSLPDSAVTGFEALIRWRHPTRGVVPPQDFIPIAEASGLIVPLGRWALTEACRQAMAWRAQGAEQPFTMAVNVSVRQFDRGDLPGMVGEVLAETGMPASRLCLEMTESVLMSDSAENLAALVRLKALGLRLAIDDFGTGYSSLAYLRRFPVDIIKIDRAFVERLGTPGDDSALAHTIVQLGQSLGLSTVAEGVEEYGQLAALRVMGCNQAQGFYFSRPLPAAQAGRLLLESAAASPAVTG</sequence>
<keyword evidence="1" id="KW-0812">Transmembrane</keyword>
<feature type="transmembrane region" description="Helical" evidence="1">
    <location>
        <begin position="246"/>
        <end position="262"/>
    </location>
</feature>
<feature type="transmembrane region" description="Helical" evidence="1">
    <location>
        <begin position="77"/>
        <end position="99"/>
    </location>
</feature>
<dbReference type="InterPro" id="IPR029787">
    <property type="entry name" value="Nucleotide_cyclase"/>
</dbReference>
<evidence type="ECO:0000259" key="2">
    <source>
        <dbReference type="PROSITE" id="PS50112"/>
    </source>
</evidence>
<feature type="transmembrane region" description="Helical" evidence="1">
    <location>
        <begin position="115"/>
        <end position="133"/>
    </location>
</feature>
<dbReference type="SMART" id="SM00091">
    <property type="entry name" value="PAS"/>
    <property type="match status" value="1"/>
</dbReference>
<dbReference type="Gene3D" id="3.20.20.450">
    <property type="entry name" value="EAL domain"/>
    <property type="match status" value="1"/>
</dbReference>
<dbReference type="InterPro" id="IPR043128">
    <property type="entry name" value="Rev_trsase/Diguanyl_cyclase"/>
</dbReference>
<dbReference type="PANTHER" id="PTHR44757:SF2">
    <property type="entry name" value="BIOFILM ARCHITECTURE MAINTENANCE PROTEIN MBAA"/>
    <property type="match status" value="1"/>
</dbReference>
<dbReference type="FunFam" id="3.20.20.450:FF:000001">
    <property type="entry name" value="Cyclic di-GMP phosphodiesterase yahA"/>
    <property type="match status" value="1"/>
</dbReference>